<keyword evidence="12" id="KW-1185">Reference proteome</keyword>
<evidence type="ECO:0000313" key="11">
    <source>
        <dbReference type="EMBL" id="MBD9361588.1"/>
    </source>
</evidence>
<dbReference type="Pfam" id="PF12161">
    <property type="entry name" value="HsdM_N"/>
    <property type="match status" value="1"/>
</dbReference>
<evidence type="ECO:0000256" key="1">
    <source>
        <dbReference type="ARBA" id="ARBA00006594"/>
    </source>
</evidence>
<dbReference type="PANTHER" id="PTHR42933:SF3">
    <property type="entry name" value="TYPE I RESTRICTION ENZYME MJAVIII METHYLASE SUBUNIT"/>
    <property type="match status" value="1"/>
</dbReference>
<keyword evidence="5" id="KW-0949">S-adenosyl-L-methionine</keyword>
<feature type="region of interest" description="Disordered" evidence="8">
    <location>
        <begin position="566"/>
        <end position="616"/>
    </location>
</feature>
<feature type="domain" description="DNA methylase adenine-specific" evidence="9">
    <location>
        <begin position="171"/>
        <end position="482"/>
    </location>
</feature>
<evidence type="ECO:0000256" key="2">
    <source>
        <dbReference type="ARBA" id="ARBA00011900"/>
    </source>
</evidence>
<reference evidence="11 12" key="1">
    <citation type="submission" date="2020-09" db="EMBL/GenBank/DDBJ databases">
        <title>Methylomonas albis sp. nov. and Methylomonas fluvii sp. nov.: Two cold-adapted methanotrophs from the River Elbe and an amended description of Methylovulum psychrotolerans strain Eb1.</title>
        <authorList>
            <person name="Bussmann I.K."/>
            <person name="Klings K.-W."/>
            <person name="Warnstedt J."/>
            <person name="Hoppert M."/>
            <person name="Saborowski A."/>
            <person name="Horn F."/>
            <person name="Liebner S."/>
        </authorList>
    </citation>
    <scope>NUCLEOTIDE SEQUENCE [LARGE SCALE GENOMIC DNA]</scope>
    <source>
        <strain evidence="11 12">EbB</strain>
    </source>
</reference>
<sequence length="813" mass="91866">MDQSQLKWIADFIWNIADDRLRDVYVRGKYRDVILPFTVLRRLDAVLESSKDAVLERKKFLDQHGVVDQEGALRMAAGQAFYNTSEFTLSRLAASSQGQRLRDNFIDYLDGFSHNVQEILAKFKFRDQIQTLVDANVLGYLIEDFLNPDVNLSPQPVLDGDGRIKLPGLDNHGMGTAFEELIRRFNEDNNEEAGEHWTPRDVVKLMAKLLFVPIADRIESGTYTLYDGACGTGGMLTVAEETLLELAASHGKEVSIHLFGQEINPETYAICKADLLLKGEGEEAENIVGGADKSTLSADQFPAREFDFMLSNPPYGKSWKTDLERMGGKAGFNDPRFMVTHNGDPEYKLITRSSDGQLMFLVNKLQKMKHNTPLGSRIALVHNGSALFTGDAGQGESNIRRWAIENDWLEAIIALPLNIFYNTGIATYIWVLTNRKAEYRKGKVQLIDASQWFQPLRRNMGKKNCALGEADIERILEHYLQSPPADDDAPKITPESKWFNNADFGYWKITVERPLRLKSQLKRSAIETLRFASGDEALRSEIYSRWGDALYDQFAKLRPEIEAWLKGDDSDEDAEDGDEEDSKPAKKSVPDKSVGNGFGSHGDPEGGRYRNVSSQKRKKLLDPATWLRDKALVELASLAQQELGEDIFDDHNQFRARFDAAMKQLDKKPSASDKKIIYKAVSWRDETAPPVIAKRTKLKANDFFEPGYDGAYLEQDGKDRYMLEYEADSDLRDTEQVPLTEPGGIEAFFVREVLPHAPDAWIAMDATKIGYEISFARYFYRPAPLRTLEQIRADILALEQQTEGLLHKIVGAA</sequence>
<evidence type="ECO:0000259" key="10">
    <source>
        <dbReference type="Pfam" id="PF12161"/>
    </source>
</evidence>
<evidence type="ECO:0000313" key="12">
    <source>
        <dbReference type="Proteomes" id="UP000641152"/>
    </source>
</evidence>
<dbReference type="Proteomes" id="UP000641152">
    <property type="component" value="Unassembled WGS sequence"/>
</dbReference>
<evidence type="ECO:0000256" key="6">
    <source>
        <dbReference type="ARBA" id="ARBA00022747"/>
    </source>
</evidence>
<dbReference type="InterPro" id="IPR003356">
    <property type="entry name" value="DNA_methylase_A-5"/>
</dbReference>
<evidence type="ECO:0000256" key="4">
    <source>
        <dbReference type="ARBA" id="ARBA00022679"/>
    </source>
</evidence>
<dbReference type="GO" id="GO:0032259">
    <property type="term" value="P:methylation"/>
    <property type="evidence" value="ECO:0007669"/>
    <property type="project" value="UniProtKB-KW"/>
</dbReference>
<dbReference type="PRINTS" id="PR00507">
    <property type="entry name" value="N12N6MTFRASE"/>
</dbReference>
<dbReference type="EMBL" id="JACXST010000002">
    <property type="protein sequence ID" value="MBD9361588.1"/>
    <property type="molecule type" value="Genomic_DNA"/>
</dbReference>
<keyword evidence="6" id="KW-0680">Restriction system</keyword>
<feature type="compositionally biased region" description="Acidic residues" evidence="8">
    <location>
        <begin position="569"/>
        <end position="581"/>
    </location>
</feature>
<accession>A0ABR9DEU9</accession>
<dbReference type="RefSeq" id="WP_192394391.1">
    <property type="nucleotide sequence ID" value="NZ_CAJHIU010000002.1"/>
</dbReference>
<feature type="domain" description="N6 adenine-specific DNA methyltransferase N-terminal" evidence="10">
    <location>
        <begin position="9"/>
        <end position="145"/>
    </location>
</feature>
<dbReference type="SUPFAM" id="SSF53335">
    <property type="entry name" value="S-adenosyl-L-methionine-dependent methyltransferases"/>
    <property type="match status" value="1"/>
</dbReference>
<evidence type="ECO:0000256" key="3">
    <source>
        <dbReference type="ARBA" id="ARBA00022603"/>
    </source>
</evidence>
<comment type="similarity">
    <text evidence="1">Belongs to the N(4)/N(6)-methyltransferase family.</text>
</comment>
<keyword evidence="4" id="KW-0808">Transferase</keyword>
<dbReference type="InterPro" id="IPR022749">
    <property type="entry name" value="D12N6_MeTrfase_N"/>
</dbReference>
<dbReference type="EC" id="2.1.1.72" evidence="2"/>
<evidence type="ECO:0000256" key="7">
    <source>
        <dbReference type="ARBA" id="ARBA00047942"/>
    </source>
</evidence>
<protein>
    <recommendedName>
        <fullName evidence="2">site-specific DNA-methyltransferase (adenine-specific)</fullName>
        <ecNumber evidence="2">2.1.1.72</ecNumber>
    </recommendedName>
</protein>
<name>A0ABR9DEU9_9GAMM</name>
<dbReference type="InterPro" id="IPR029063">
    <property type="entry name" value="SAM-dependent_MTases_sf"/>
</dbReference>
<evidence type="ECO:0000259" key="9">
    <source>
        <dbReference type="Pfam" id="PF02384"/>
    </source>
</evidence>
<proteinExistence type="inferred from homology"/>
<dbReference type="PANTHER" id="PTHR42933">
    <property type="entry name" value="SLR6095 PROTEIN"/>
    <property type="match status" value="1"/>
</dbReference>
<evidence type="ECO:0000256" key="8">
    <source>
        <dbReference type="SAM" id="MobiDB-lite"/>
    </source>
</evidence>
<gene>
    <name evidence="11" type="ORF">EBB_13845</name>
</gene>
<dbReference type="Pfam" id="PF02384">
    <property type="entry name" value="N6_Mtase"/>
    <property type="match status" value="1"/>
</dbReference>
<comment type="caution">
    <text evidence="11">The sequence shown here is derived from an EMBL/GenBank/DDBJ whole genome shotgun (WGS) entry which is preliminary data.</text>
</comment>
<keyword evidence="3 11" id="KW-0489">Methyltransferase</keyword>
<evidence type="ECO:0000256" key="5">
    <source>
        <dbReference type="ARBA" id="ARBA00022691"/>
    </source>
</evidence>
<dbReference type="PROSITE" id="PS00092">
    <property type="entry name" value="N6_MTASE"/>
    <property type="match status" value="1"/>
</dbReference>
<comment type="catalytic activity">
    <reaction evidence="7">
        <text>a 2'-deoxyadenosine in DNA + S-adenosyl-L-methionine = an N(6)-methyl-2'-deoxyadenosine in DNA + S-adenosyl-L-homocysteine + H(+)</text>
        <dbReference type="Rhea" id="RHEA:15197"/>
        <dbReference type="Rhea" id="RHEA-COMP:12418"/>
        <dbReference type="Rhea" id="RHEA-COMP:12419"/>
        <dbReference type="ChEBI" id="CHEBI:15378"/>
        <dbReference type="ChEBI" id="CHEBI:57856"/>
        <dbReference type="ChEBI" id="CHEBI:59789"/>
        <dbReference type="ChEBI" id="CHEBI:90615"/>
        <dbReference type="ChEBI" id="CHEBI:90616"/>
        <dbReference type="EC" id="2.1.1.72"/>
    </reaction>
</comment>
<dbReference type="InterPro" id="IPR002052">
    <property type="entry name" value="DNA_methylase_N6_adenine_CS"/>
</dbReference>
<dbReference type="GO" id="GO:0008168">
    <property type="term" value="F:methyltransferase activity"/>
    <property type="evidence" value="ECO:0007669"/>
    <property type="project" value="UniProtKB-KW"/>
</dbReference>
<dbReference type="InterPro" id="IPR051537">
    <property type="entry name" value="DNA_Adenine_Mtase"/>
</dbReference>
<organism evidence="11 12">
    <name type="scientific">Methylomonas fluvii</name>
    <dbReference type="NCBI Taxonomy" id="1854564"/>
    <lineage>
        <taxon>Bacteria</taxon>
        <taxon>Pseudomonadati</taxon>
        <taxon>Pseudomonadota</taxon>
        <taxon>Gammaproteobacteria</taxon>
        <taxon>Methylococcales</taxon>
        <taxon>Methylococcaceae</taxon>
        <taxon>Methylomonas</taxon>
    </lineage>
</organism>
<dbReference type="Gene3D" id="3.40.50.150">
    <property type="entry name" value="Vaccinia Virus protein VP39"/>
    <property type="match status" value="1"/>
</dbReference>